<dbReference type="Gene3D" id="1.10.10.10">
    <property type="entry name" value="Winged helix-like DNA-binding domain superfamily/Winged helix DNA-binding domain"/>
    <property type="match status" value="1"/>
</dbReference>
<organism evidence="6 7">
    <name type="scientific">Lentihominibacter hominis</name>
    <dbReference type="NCBI Taxonomy" id="2763645"/>
    <lineage>
        <taxon>Bacteria</taxon>
        <taxon>Bacillati</taxon>
        <taxon>Bacillota</taxon>
        <taxon>Clostridia</taxon>
        <taxon>Peptostreptococcales</taxon>
        <taxon>Anaerovoracaceae</taxon>
        <taxon>Lentihominibacter</taxon>
    </lineage>
</organism>
<dbReference type="InterPro" id="IPR001845">
    <property type="entry name" value="HTH_ArsR_DNA-bd_dom"/>
</dbReference>
<dbReference type="InterPro" id="IPR036390">
    <property type="entry name" value="WH_DNA-bd_sf"/>
</dbReference>
<evidence type="ECO:0000256" key="3">
    <source>
        <dbReference type="ARBA" id="ARBA00023163"/>
    </source>
</evidence>
<evidence type="ECO:0000256" key="4">
    <source>
        <dbReference type="ARBA" id="ARBA00043263"/>
    </source>
</evidence>
<dbReference type="InterPro" id="IPR018334">
    <property type="entry name" value="ArsR_HTH"/>
</dbReference>
<reference evidence="6" key="1">
    <citation type="submission" date="2020-08" db="EMBL/GenBank/DDBJ databases">
        <title>Genome public.</title>
        <authorList>
            <person name="Liu C."/>
            <person name="Sun Q."/>
        </authorList>
    </citation>
    <scope>NUCLEOTIDE SEQUENCE</scope>
    <source>
        <strain evidence="6">NSJ-24</strain>
    </source>
</reference>
<keyword evidence="3" id="KW-0804">Transcription</keyword>
<dbReference type="Proteomes" id="UP000610862">
    <property type="component" value="Unassembled WGS sequence"/>
</dbReference>
<evidence type="ECO:0000256" key="1">
    <source>
        <dbReference type="ARBA" id="ARBA00023015"/>
    </source>
</evidence>
<proteinExistence type="predicted"/>
<name>A0A926EA64_9FIRM</name>
<evidence type="ECO:0000313" key="7">
    <source>
        <dbReference type="Proteomes" id="UP000610862"/>
    </source>
</evidence>
<dbReference type="Pfam" id="PF01022">
    <property type="entry name" value="HTH_5"/>
    <property type="match status" value="1"/>
</dbReference>
<dbReference type="PROSITE" id="PS00846">
    <property type="entry name" value="HTH_ARSR_1"/>
    <property type="match status" value="1"/>
</dbReference>
<dbReference type="InterPro" id="IPR051011">
    <property type="entry name" value="Metal_resp_trans_reg"/>
</dbReference>
<dbReference type="PROSITE" id="PS50987">
    <property type="entry name" value="HTH_ARSR_2"/>
    <property type="match status" value="1"/>
</dbReference>
<accession>A0A926EA64</accession>
<dbReference type="GO" id="GO:0003700">
    <property type="term" value="F:DNA-binding transcription factor activity"/>
    <property type="evidence" value="ECO:0007669"/>
    <property type="project" value="InterPro"/>
</dbReference>
<protein>
    <submittedName>
        <fullName evidence="6">Winged helix-turn-helix transcriptional regulator</fullName>
    </submittedName>
</protein>
<comment type="caution">
    <text evidence="6">The sequence shown here is derived from an EMBL/GenBank/DDBJ whole genome shotgun (WGS) entry which is preliminary data.</text>
</comment>
<feature type="domain" description="HTH arsR-type" evidence="5">
    <location>
        <begin position="1"/>
        <end position="85"/>
    </location>
</feature>
<dbReference type="GO" id="GO:0046686">
    <property type="term" value="P:response to cadmium ion"/>
    <property type="evidence" value="ECO:0007669"/>
    <property type="project" value="UniProtKB-KW"/>
</dbReference>
<dbReference type="SUPFAM" id="SSF46785">
    <property type="entry name" value="Winged helix' DNA-binding domain"/>
    <property type="match status" value="1"/>
</dbReference>
<dbReference type="SMART" id="SM00418">
    <property type="entry name" value="HTH_ARSR"/>
    <property type="match status" value="1"/>
</dbReference>
<dbReference type="AlphaFoldDB" id="A0A926EA64"/>
<keyword evidence="2" id="KW-0238">DNA-binding</keyword>
<dbReference type="InterPro" id="IPR036388">
    <property type="entry name" value="WH-like_DNA-bd_sf"/>
</dbReference>
<dbReference type="CDD" id="cd00090">
    <property type="entry name" value="HTH_ARSR"/>
    <property type="match status" value="1"/>
</dbReference>
<gene>
    <name evidence="6" type="ORF">H8692_05920</name>
</gene>
<keyword evidence="7" id="KW-1185">Reference proteome</keyword>
<dbReference type="PANTHER" id="PTHR43132:SF6">
    <property type="entry name" value="HTH-TYPE TRANSCRIPTIONAL REPRESSOR CZRA"/>
    <property type="match status" value="1"/>
</dbReference>
<dbReference type="GO" id="GO:0003677">
    <property type="term" value="F:DNA binding"/>
    <property type="evidence" value="ECO:0007669"/>
    <property type="project" value="UniProtKB-KW"/>
</dbReference>
<evidence type="ECO:0000259" key="5">
    <source>
        <dbReference type="PROSITE" id="PS50987"/>
    </source>
</evidence>
<dbReference type="PANTHER" id="PTHR43132">
    <property type="entry name" value="ARSENICAL RESISTANCE OPERON REPRESSOR ARSR-RELATED"/>
    <property type="match status" value="1"/>
</dbReference>
<dbReference type="NCBIfam" id="NF033788">
    <property type="entry name" value="HTH_metalloreg"/>
    <property type="match status" value="1"/>
</dbReference>
<evidence type="ECO:0000256" key="2">
    <source>
        <dbReference type="ARBA" id="ARBA00023125"/>
    </source>
</evidence>
<evidence type="ECO:0000313" key="6">
    <source>
        <dbReference type="EMBL" id="MBC8568301.1"/>
    </source>
</evidence>
<keyword evidence="1" id="KW-0805">Transcription regulation</keyword>
<sequence>MSKLFKIFGDGTRIRIMSALNCHEMCVCDIAVLLDMTKSAVSHQLKVLRDNNLVKFQKKGKHAYYSLADDHVREILDVALEHINE</sequence>
<dbReference type="EMBL" id="JACRTA010000002">
    <property type="protein sequence ID" value="MBC8568301.1"/>
    <property type="molecule type" value="Genomic_DNA"/>
</dbReference>
<keyword evidence="4" id="KW-0105">Cadmium resistance</keyword>
<dbReference type="PRINTS" id="PR00778">
    <property type="entry name" value="HTHARSR"/>
</dbReference>
<dbReference type="InterPro" id="IPR011991">
    <property type="entry name" value="ArsR-like_HTH"/>
</dbReference>